<dbReference type="EMBL" id="LAZR01000066">
    <property type="protein sequence ID" value="KKN96138.1"/>
    <property type="molecule type" value="Genomic_DNA"/>
</dbReference>
<reference evidence="1" key="1">
    <citation type="journal article" date="2015" name="Nature">
        <title>Complex archaea that bridge the gap between prokaryotes and eukaryotes.</title>
        <authorList>
            <person name="Spang A."/>
            <person name="Saw J.H."/>
            <person name="Jorgensen S.L."/>
            <person name="Zaremba-Niedzwiedzka K."/>
            <person name="Martijn J."/>
            <person name="Lind A.E."/>
            <person name="van Eijk R."/>
            <person name="Schleper C."/>
            <person name="Guy L."/>
            <person name="Ettema T.J."/>
        </authorList>
    </citation>
    <scope>NUCLEOTIDE SEQUENCE</scope>
</reference>
<dbReference type="AlphaFoldDB" id="A0A0F9XUY7"/>
<name>A0A0F9XUY7_9ZZZZ</name>
<evidence type="ECO:0000313" key="1">
    <source>
        <dbReference type="EMBL" id="KKN96138.1"/>
    </source>
</evidence>
<organism evidence="1">
    <name type="scientific">marine sediment metagenome</name>
    <dbReference type="NCBI Taxonomy" id="412755"/>
    <lineage>
        <taxon>unclassified sequences</taxon>
        <taxon>metagenomes</taxon>
        <taxon>ecological metagenomes</taxon>
    </lineage>
</organism>
<gene>
    <name evidence="1" type="ORF">LCGC14_0170670</name>
</gene>
<comment type="caution">
    <text evidence="1">The sequence shown here is derived from an EMBL/GenBank/DDBJ whole genome shotgun (WGS) entry which is preliminary data.</text>
</comment>
<sequence length="149" mass="17987">MRFKPYLHRPEKLEFNSRKESLFARKQQREANALPLFSDQIREQQHDWESEKRKRQSKSDGIIVAWRAREAALWRKARKMYFALPEDLRAQCKQDWVTIFRGAWTNTNLIYVVEKYNGIGDQRRSKFNAEKRAMDLRIQDRLSRQSALI</sequence>
<protein>
    <submittedName>
        <fullName evidence="1">Uncharacterized protein</fullName>
    </submittedName>
</protein>
<proteinExistence type="predicted"/>
<accession>A0A0F9XUY7</accession>